<dbReference type="InterPro" id="IPR048940">
    <property type="entry name" value="ATG5_HBR"/>
</dbReference>
<dbReference type="PANTHER" id="PTHR13040:SF2">
    <property type="entry name" value="AUTOPHAGY PROTEIN 5"/>
    <property type="match status" value="1"/>
</dbReference>
<evidence type="ECO:0000259" key="9">
    <source>
        <dbReference type="Pfam" id="PF20638"/>
    </source>
</evidence>
<keyword evidence="11" id="KW-1185">Reference proteome</keyword>
<dbReference type="GO" id="GO:0019776">
    <property type="term" value="F:Atg8-family ligase activity"/>
    <property type="evidence" value="ECO:0007669"/>
    <property type="project" value="TreeGrafter"/>
</dbReference>
<dbReference type="Pfam" id="PF20638">
    <property type="entry name" value="ATG5_UblA"/>
    <property type="match status" value="1"/>
</dbReference>
<dbReference type="GO" id="GO:0034274">
    <property type="term" value="C:Atg12-Atg5-Atg16 complex"/>
    <property type="evidence" value="ECO:0007669"/>
    <property type="project" value="TreeGrafter"/>
</dbReference>
<dbReference type="Proteomes" id="UP000799421">
    <property type="component" value="Unassembled WGS sequence"/>
</dbReference>
<keyword evidence="4 6" id="KW-0832">Ubl conjugation</keyword>
<dbReference type="Pfam" id="PF20637">
    <property type="entry name" value="ATG5_HBR"/>
    <property type="match status" value="1"/>
</dbReference>
<dbReference type="Gene3D" id="1.10.246.190">
    <property type="entry name" value="Autophagy protein Apg5, helix rich domain"/>
    <property type="match status" value="1"/>
</dbReference>
<accession>A0A6A7C7X0</accession>
<dbReference type="InterPro" id="IPR042526">
    <property type="entry name" value="Atg5_HR"/>
</dbReference>
<evidence type="ECO:0000313" key="10">
    <source>
        <dbReference type="EMBL" id="KAF2863676.1"/>
    </source>
</evidence>
<dbReference type="Gene3D" id="3.10.20.90">
    <property type="entry name" value="Phosphatidylinositol 3-kinase Catalytic Subunit, Chain A, domain 1"/>
    <property type="match status" value="1"/>
</dbReference>
<dbReference type="PANTHER" id="PTHR13040">
    <property type="entry name" value="AUTOPHAGY PROTEIN 5"/>
    <property type="match status" value="1"/>
</dbReference>
<keyword evidence="6" id="KW-0472">Membrane</keyword>
<keyword evidence="6" id="KW-0813">Transport</keyword>
<evidence type="ECO:0000256" key="4">
    <source>
        <dbReference type="ARBA" id="ARBA00022843"/>
    </source>
</evidence>
<protein>
    <recommendedName>
        <fullName evidence="6">Autophagy protein 5</fullName>
    </recommendedName>
</protein>
<reference evidence="10" key="1">
    <citation type="journal article" date="2020" name="Stud. Mycol.">
        <title>101 Dothideomycetes genomes: a test case for predicting lifestyles and emergence of pathogens.</title>
        <authorList>
            <person name="Haridas S."/>
            <person name="Albert R."/>
            <person name="Binder M."/>
            <person name="Bloem J."/>
            <person name="Labutti K."/>
            <person name="Salamov A."/>
            <person name="Andreopoulos B."/>
            <person name="Baker S."/>
            <person name="Barry K."/>
            <person name="Bills G."/>
            <person name="Bluhm B."/>
            <person name="Cannon C."/>
            <person name="Castanera R."/>
            <person name="Culley D."/>
            <person name="Daum C."/>
            <person name="Ezra D."/>
            <person name="Gonzalez J."/>
            <person name="Henrissat B."/>
            <person name="Kuo A."/>
            <person name="Liang C."/>
            <person name="Lipzen A."/>
            <person name="Lutzoni F."/>
            <person name="Magnuson J."/>
            <person name="Mondo S."/>
            <person name="Nolan M."/>
            <person name="Ohm R."/>
            <person name="Pangilinan J."/>
            <person name="Park H.-J."/>
            <person name="Ramirez L."/>
            <person name="Alfaro M."/>
            <person name="Sun H."/>
            <person name="Tritt A."/>
            <person name="Yoshinaga Y."/>
            <person name="Zwiers L.-H."/>
            <person name="Turgeon B."/>
            <person name="Goodwin S."/>
            <person name="Spatafora J."/>
            <person name="Crous P."/>
            <person name="Grigoriev I."/>
        </authorList>
    </citation>
    <scope>NUCLEOTIDE SEQUENCE</scope>
    <source>
        <strain evidence="10">CBS 480.64</strain>
    </source>
</reference>
<dbReference type="GO" id="GO:0006995">
    <property type="term" value="P:cellular response to nitrogen starvation"/>
    <property type="evidence" value="ECO:0007669"/>
    <property type="project" value="TreeGrafter"/>
</dbReference>
<name>A0A6A7C7X0_9PEZI</name>
<dbReference type="OrthoDB" id="272162at2759"/>
<gene>
    <name evidence="10" type="ORF">K470DRAFT_106552</name>
</gene>
<dbReference type="GO" id="GO:0044233">
    <property type="term" value="C:mitochondria-associated endoplasmic reticulum membrane contact site"/>
    <property type="evidence" value="ECO:0007669"/>
    <property type="project" value="TreeGrafter"/>
</dbReference>
<dbReference type="Pfam" id="PF04106">
    <property type="entry name" value="ATG5_UblB"/>
    <property type="match status" value="1"/>
</dbReference>
<sequence>MSSTTIVQKVWGGSLPLEITLAAASASPTTGQPILPYYIQYPRMGYTCFLLPRLHRFFAGQLSNEASLTQAWLECEDVALKWHYPLGLLHDLFSPGSETDTKDSTQPWRLTVHFTNFPTDTLLPYDGSEKRIREIFFNALKEADYVRTGSAKAVNKMSVADSDRLWKAVVACDLEGFRKADEKLVTMALQHAEISRVPVRFLVKATSVRVVQASVKVGVTLGEAANGLMPELFPSRRNVLLAKPILHGVVVPLQAPVGELAAFACPDGFVCIVVDLVG</sequence>
<evidence type="ECO:0000313" key="11">
    <source>
        <dbReference type="Proteomes" id="UP000799421"/>
    </source>
</evidence>
<comment type="subunit">
    <text evidence="6">Conjugated with ATG12.</text>
</comment>
<dbReference type="InterPro" id="IPR048318">
    <property type="entry name" value="ATG5_UblB"/>
</dbReference>
<dbReference type="AlphaFoldDB" id="A0A6A7C7X0"/>
<proteinExistence type="inferred from homology"/>
<dbReference type="GO" id="GO:0005776">
    <property type="term" value="C:autophagosome"/>
    <property type="evidence" value="ECO:0007669"/>
    <property type="project" value="TreeGrafter"/>
</dbReference>
<dbReference type="GO" id="GO:0034727">
    <property type="term" value="P:piecemeal microautophagy of the nucleus"/>
    <property type="evidence" value="ECO:0007669"/>
    <property type="project" value="TreeGrafter"/>
</dbReference>
<evidence type="ECO:0000259" key="7">
    <source>
        <dbReference type="Pfam" id="PF04106"/>
    </source>
</evidence>
<feature type="domain" description="Autophagy protein ATG5 alpha-helical bundle region" evidence="8">
    <location>
        <begin position="130"/>
        <end position="185"/>
    </location>
</feature>
<comment type="function">
    <text evidence="6">Involved in cytoplasm to vacuole transport (Cvt) and autophagic vesicle formation.</text>
</comment>
<dbReference type="InterPro" id="IPR007239">
    <property type="entry name" value="Atg5"/>
</dbReference>
<dbReference type="InterPro" id="IPR042527">
    <property type="entry name" value="Atg5_UblA_dom_sf"/>
</dbReference>
<keyword evidence="5 6" id="KW-0072">Autophagy</keyword>
<evidence type="ECO:0000256" key="5">
    <source>
        <dbReference type="ARBA" id="ARBA00023006"/>
    </source>
</evidence>
<dbReference type="GO" id="GO:0000422">
    <property type="term" value="P:autophagy of mitochondrion"/>
    <property type="evidence" value="ECO:0007669"/>
    <property type="project" value="TreeGrafter"/>
</dbReference>
<comment type="similarity">
    <text evidence="2 6">Belongs to the ATG5 family.</text>
</comment>
<evidence type="ECO:0000259" key="8">
    <source>
        <dbReference type="Pfam" id="PF20637"/>
    </source>
</evidence>
<comment type="subcellular location">
    <subcellularLocation>
        <location evidence="1 6">Preautophagosomal structure membrane</location>
        <topology evidence="1 6">Peripheral membrane protein</topology>
    </subcellularLocation>
</comment>
<dbReference type="GO" id="GO:0061908">
    <property type="term" value="C:phagophore"/>
    <property type="evidence" value="ECO:0007669"/>
    <property type="project" value="TreeGrafter"/>
</dbReference>
<feature type="domain" description="Autophagy protein ATG5 UblB" evidence="7">
    <location>
        <begin position="196"/>
        <end position="274"/>
    </location>
</feature>
<evidence type="ECO:0000256" key="2">
    <source>
        <dbReference type="ARBA" id="ARBA00006910"/>
    </source>
</evidence>
<feature type="domain" description="Autophagy protein ATG5 UblA" evidence="9">
    <location>
        <begin position="10"/>
        <end position="114"/>
    </location>
</feature>
<keyword evidence="3 6" id="KW-1017">Isopeptide bond</keyword>
<evidence type="ECO:0000256" key="1">
    <source>
        <dbReference type="ARBA" id="ARBA00004623"/>
    </source>
</evidence>
<organism evidence="10 11">
    <name type="scientific">Piedraia hortae CBS 480.64</name>
    <dbReference type="NCBI Taxonomy" id="1314780"/>
    <lineage>
        <taxon>Eukaryota</taxon>
        <taxon>Fungi</taxon>
        <taxon>Dikarya</taxon>
        <taxon>Ascomycota</taxon>
        <taxon>Pezizomycotina</taxon>
        <taxon>Dothideomycetes</taxon>
        <taxon>Dothideomycetidae</taxon>
        <taxon>Capnodiales</taxon>
        <taxon>Piedraiaceae</taxon>
        <taxon>Piedraia</taxon>
    </lineage>
</organism>
<dbReference type="EMBL" id="MU005960">
    <property type="protein sequence ID" value="KAF2863676.1"/>
    <property type="molecule type" value="Genomic_DNA"/>
</dbReference>
<dbReference type="InterPro" id="IPR048939">
    <property type="entry name" value="ATG5_UblA"/>
</dbReference>
<evidence type="ECO:0000256" key="3">
    <source>
        <dbReference type="ARBA" id="ARBA00022499"/>
    </source>
</evidence>
<dbReference type="GO" id="GO:0034045">
    <property type="term" value="C:phagophore assembly site membrane"/>
    <property type="evidence" value="ECO:0007669"/>
    <property type="project" value="UniProtKB-SubCell"/>
</dbReference>
<dbReference type="Gene3D" id="3.10.20.620">
    <property type="match status" value="1"/>
</dbReference>
<evidence type="ECO:0000256" key="6">
    <source>
        <dbReference type="RuleBase" id="RU361202"/>
    </source>
</evidence>